<dbReference type="Proteomes" id="UP000736335">
    <property type="component" value="Unassembled WGS sequence"/>
</dbReference>
<sequence>RTLRLYDYGASSPSGSAPSHGGESKFELTASITTGRAKTFRTLGCYPSGNTLATGSFDSNV</sequence>
<dbReference type="AlphaFoldDB" id="A0A9P6HL77"/>
<proteinExistence type="predicted"/>
<evidence type="ECO:0000313" key="2">
    <source>
        <dbReference type="EMBL" id="KAF9789548.1"/>
    </source>
</evidence>
<reference evidence="2" key="1">
    <citation type="journal article" date="2020" name="Nat. Commun.">
        <title>Large-scale genome sequencing of mycorrhizal fungi provides insights into the early evolution of symbiotic traits.</title>
        <authorList>
            <person name="Miyauchi S."/>
            <person name="Kiss E."/>
            <person name="Kuo A."/>
            <person name="Drula E."/>
            <person name="Kohler A."/>
            <person name="Sanchez-Garcia M."/>
            <person name="Morin E."/>
            <person name="Andreopoulos B."/>
            <person name="Barry K.W."/>
            <person name="Bonito G."/>
            <person name="Buee M."/>
            <person name="Carver A."/>
            <person name="Chen C."/>
            <person name="Cichocki N."/>
            <person name="Clum A."/>
            <person name="Culley D."/>
            <person name="Crous P.W."/>
            <person name="Fauchery L."/>
            <person name="Girlanda M."/>
            <person name="Hayes R.D."/>
            <person name="Keri Z."/>
            <person name="LaButti K."/>
            <person name="Lipzen A."/>
            <person name="Lombard V."/>
            <person name="Magnuson J."/>
            <person name="Maillard F."/>
            <person name="Murat C."/>
            <person name="Nolan M."/>
            <person name="Ohm R.A."/>
            <person name="Pangilinan J."/>
            <person name="Pereira M.F."/>
            <person name="Perotto S."/>
            <person name="Peter M."/>
            <person name="Pfister S."/>
            <person name="Riley R."/>
            <person name="Sitrit Y."/>
            <person name="Stielow J.B."/>
            <person name="Szollosi G."/>
            <person name="Zifcakova L."/>
            <person name="Stursova M."/>
            <person name="Spatafora J.W."/>
            <person name="Tedersoo L."/>
            <person name="Vaario L.M."/>
            <person name="Yamada A."/>
            <person name="Yan M."/>
            <person name="Wang P."/>
            <person name="Xu J."/>
            <person name="Bruns T."/>
            <person name="Baldrian P."/>
            <person name="Vilgalys R."/>
            <person name="Dunand C."/>
            <person name="Henrissat B."/>
            <person name="Grigoriev I.V."/>
            <person name="Hibbett D."/>
            <person name="Nagy L.G."/>
            <person name="Martin F.M."/>
        </authorList>
    </citation>
    <scope>NUCLEOTIDE SEQUENCE</scope>
    <source>
        <strain evidence="2">UH-Tt-Lm1</strain>
    </source>
</reference>
<comment type="caution">
    <text evidence="2">The sequence shown here is derived from an EMBL/GenBank/DDBJ whole genome shotgun (WGS) entry which is preliminary data.</text>
</comment>
<feature type="non-terminal residue" evidence="2">
    <location>
        <position position="1"/>
    </location>
</feature>
<dbReference type="EMBL" id="WIUZ02000003">
    <property type="protein sequence ID" value="KAF9789548.1"/>
    <property type="molecule type" value="Genomic_DNA"/>
</dbReference>
<gene>
    <name evidence="2" type="ORF">BJ322DRAFT_1042863</name>
</gene>
<evidence type="ECO:0000313" key="3">
    <source>
        <dbReference type="Proteomes" id="UP000736335"/>
    </source>
</evidence>
<evidence type="ECO:0000256" key="1">
    <source>
        <dbReference type="SAM" id="MobiDB-lite"/>
    </source>
</evidence>
<accession>A0A9P6HL77</accession>
<name>A0A9P6HL77_9AGAM</name>
<reference evidence="2" key="2">
    <citation type="submission" date="2020-11" db="EMBL/GenBank/DDBJ databases">
        <authorList>
            <consortium name="DOE Joint Genome Institute"/>
            <person name="Kuo A."/>
            <person name="Miyauchi S."/>
            <person name="Kiss E."/>
            <person name="Drula E."/>
            <person name="Kohler A."/>
            <person name="Sanchez-Garcia M."/>
            <person name="Andreopoulos B."/>
            <person name="Barry K.W."/>
            <person name="Bonito G."/>
            <person name="Buee M."/>
            <person name="Carver A."/>
            <person name="Chen C."/>
            <person name="Cichocki N."/>
            <person name="Clum A."/>
            <person name="Culley D."/>
            <person name="Crous P.W."/>
            <person name="Fauchery L."/>
            <person name="Girlanda M."/>
            <person name="Hayes R."/>
            <person name="Keri Z."/>
            <person name="Labutti K."/>
            <person name="Lipzen A."/>
            <person name="Lombard V."/>
            <person name="Magnuson J."/>
            <person name="Maillard F."/>
            <person name="Morin E."/>
            <person name="Murat C."/>
            <person name="Nolan M."/>
            <person name="Ohm R."/>
            <person name="Pangilinan J."/>
            <person name="Pereira M."/>
            <person name="Perotto S."/>
            <person name="Peter M."/>
            <person name="Riley R."/>
            <person name="Sitrit Y."/>
            <person name="Stielow B."/>
            <person name="Szollosi G."/>
            <person name="Zifcakova L."/>
            <person name="Stursova M."/>
            <person name="Spatafora J.W."/>
            <person name="Tedersoo L."/>
            <person name="Vaario L.-M."/>
            <person name="Yamada A."/>
            <person name="Yan M."/>
            <person name="Wang P."/>
            <person name="Xu J."/>
            <person name="Bruns T."/>
            <person name="Baldrian P."/>
            <person name="Vilgalys R."/>
            <person name="Henrissat B."/>
            <person name="Grigoriev I.V."/>
            <person name="Hibbett D."/>
            <person name="Nagy L.G."/>
            <person name="Martin F.M."/>
        </authorList>
    </citation>
    <scope>NUCLEOTIDE SEQUENCE</scope>
    <source>
        <strain evidence="2">UH-Tt-Lm1</strain>
    </source>
</reference>
<protein>
    <submittedName>
        <fullName evidence="2">Uncharacterized protein</fullName>
    </submittedName>
</protein>
<feature type="compositionally biased region" description="Low complexity" evidence="1">
    <location>
        <begin position="9"/>
        <end position="21"/>
    </location>
</feature>
<keyword evidence="3" id="KW-1185">Reference proteome</keyword>
<organism evidence="2 3">
    <name type="scientific">Thelephora terrestris</name>
    <dbReference type="NCBI Taxonomy" id="56493"/>
    <lineage>
        <taxon>Eukaryota</taxon>
        <taxon>Fungi</taxon>
        <taxon>Dikarya</taxon>
        <taxon>Basidiomycota</taxon>
        <taxon>Agaricomycotina</taxon>
        <taxon>Agaricomycetes</taxon>
        <taxon>Thelephorales</taxon>
        <taxon>Thelephoraceae</taxon>
        <taxon>Thelephora</taxon>
    </lineage>
</organism>
<feature type="region of interest" description="Disordered" evidence="1">
    <location>
        <begin position="1"/>
        <end position="24"/>
    </location>
</feature>
<dbReference type="OrthoDB" id="284782at2759"/>